<proteinExistence type="predicted"/>
<evidence type="ECO:0000256" key="4">
    <source>
        <dbReference type="SAM" id="Phobius"/>
    </source>
</evidence>
<dbReference type="Proteomes" id="UP000253562">
    <property type="component" value="Unassembled WGS sequence"/>
</dbReference>
<comment type="caution">
    <text evidence="6">The sequence shown here is derived from an EMBL/GenBank/DDBJ whole genome shotgun (WGS) entry which is preliminary data.</text>
</comment>
<evidence type="ECO:0000256" key="2">
    <source>
        <dbReference type="ARBA" id="ARBA00022989"/>
    </source>
</evidence>
<feature type="transmembrane region" description="Helical" evidence="4">
    <location>
        <begin position="167"/>
        <end position="184"/>
    </location>
</feature>
<reference evidence="6 7" key="1">
    <citation type="submission" date="2018-07" db="EMBL/GenBank/DDBJ databases">
        <title>Comparative genomes isolates from brazilian mangrove.</title>
        <authorList>
            <person name="De Araujo J.E."/>
            <person name="Taketani R.G."/>
            <person name="Silva M.C.P."/>
            <person name="Lourenco M.V."/>
            <person name="Oliveira V.M."/>
            <person name="Andreote F.D."/>
        </authorList>
    </citation>
    <scope>NUCLEOTIDE SEQUENCE [LARGE SCALE GENOMIC DNA]</scope>
    <source>
        <strain evidence="6 7">HEX PRIS-MGV</strain>
    </source>
</reference>
<protein>
    <submittedName>
        <fullName evidence="6">MFS transporter</fullName>
    </submittedName>
</protein>
<dbReference type="Gene3D" id="1.20.1250.20">
    <property type="entry name" value="MFS general substrate transporter like domains"/>
    <property type="match status" value="1"/>
</dbReference>
<feature type="transmembrane region" description="Helical" evidence="4">
    <location>
        <begin position="29"/>
        <end position="50"/>
    </location>
</feature>
<evidence type="ECO:0000259" key="5">
    <source>
        <dbReference type="PROSITE" id="PS50850"/>
    </source>
</evidence>
<feature type="transmembrane region" description="Helical" evidence="4">
    <location>
        <begin position="265"/>
        <end position="282"/>
    </location>
</feature>
<dbReference type="EMBL" id="QPEX01000028">
    <property type="protein sequence ID" value="RCS47677.1"/>
    <property type="molecule type" value="Genomic_DNA"/>
</dbReference>
<feature type="transmembrane region" description="Helical" evidence="4">
    <location>
        <begin position="392"/>
        <end position="410"/>
    </location>
</feature>
<dbReference type="Pfam" id="PF07690">
    <property type="entry name" value="MFS_1"/>
    <property type="match status" value="1"/>
</dbReference>
<dbReference type="SUPFAM" id="SSF103473">
    <property type="entry name" value="MFS general substrate transporter"/>
    <property type="match status" value="1"/>
</dbReference>
<dbReference type="InterPro" id="IPR011701">
    <property type="entry name" value="MFS"/>
</dbReference>
<feature type="transmembrane region" description="Helical" evidence="4">
    <location>
        <begin position="302"/>
        <end position="335"/>
    </location>
</feature>
<dbReference type="PANTHER" id="PTHR23530:SF1">
    <property type="entry name" value="PERMEASE, MAJOR FACILITATOR SUPERFAMILY-RELATED"/>
    <property type="match status" value="1"/>
</dbReference>
<dbReference type="InterPro" id="IPR036259">
    <property type="entry name" value="MFS_trans_sf"/>
</dbReference>
<dbReference type="GO" id="GO:0022857">
    <property type="term" value="F:transmembrane transporter activity"/>
    <property type="evidence" value="ECO:0007669"/>
    <property type="project" value="InterPro"/>
</dbReference>
<name>A0A368KS08_9BACT</name>
<dbReference type="InterPro" id="IPR053160">
    <property type="entry name" value="MFS_DHA3_Transporter"/>
</dbReference>
<dbReference type="InterPro" id="IPR020846">
    <property type="entry name" value="MFS_dom"/>
</dbReference>
<feature type="domain" description="Major facilitator superfamily (MFS) profile" evidence="5">
    <location>
        <begin position="1"/>
        <end position="418"/>
    </location>
</feature>
<evidence type="ECO:0000313" key="6">
    <source>
        <dbReference type="EMBL" id="RCS47677.1"/>
    </source>
</evidence>
<dbReference type="PANTHER" id="PTHR23530">
    <property type="entry name" value="TRANSPORT PROTEIN-RELATED"/>
    <property type="match status" value="1"/>
</dbReference>
<dbReference type="AlphaFoldDB" id="A0A368KS08"/>
<organism evidence="6 7">
    <name type="scientific">Bremerella cremea</name>
    <dbReference type="NCBI Taxonomy" id="1031537"/>
    <lineage>
        <taxon>Bacteria</taxon>
        <taxon>Pseudomonadati</taxon>
        <taxon>Planctomycetota</taxon>
        <taxon>Planctomycetia</taxon>
        <taxon>Pirellulales</taxon>
        <taxon>Pirellulaceae</taxon>
        <taxon>Bremerella</taxon>
    </lineage>
</organism>
<keyword evidence="1 4" id="KW-0812">Transmembrane</keyword>
<keyword evidence="3 4" id="KW-0472">Membrane</keyword>
<sequence>MAHRTSRTNLIYRFCLYGFLKNQRYFAPFWILAFLDKGLSFATIGILIGFREISVALLEIPTGAVADTVGRRWAMIFSHVAYVAAFLTFGFTTSLYALFVAMFAFSIGEAFRTGTHKAIIFAWLKSQGREKEKTQIYGITRSWSQMGSAISVIIAAALVFWLENYTVIFWISAVPAALNIFNFLSYPSSLDFAGDKKPQRMEAMLSLWQATLSCFTSKNLRRPISESMAYEGMYGASKDYLQPLLQSVALAMPLFTAWENTQRTAILIAVVYAVLYVLGSFASRYSGPIALYLGNEQKAARYLWAAYGGTFALLLLGTITHWSILAIGSFIVLAVMQNIWRPILVSRVADEADEHAMATVLSVESQAKSLGVSLLAPLIGFAIDRMPTEYQLTPIAILGMAIALVALLTSPKLPSPDQAEAGSQGSDPS</sequence>
<accession>A0A368KS08</accession>
<evidence type="ECO:0000256" key="1">
    <source>
        <dbReference type="ARBA" id="ARBA00022692"/>
    </source>
</evidence>
<gene>
    <name evidence="6" type="ORF">DTL42_14255</name>
</gene>
<keyword evidence="2 4" id="KW-1133">Transmembrane helix</keyword>
<feature type="transmembrane region" description="Helical" evidence="4">
    <location>
        <begin position="143"/>
        <end position="161"/>
    </location>
</feature>
<dbReference type="CDD" id="cd06174">
    <property type="entry name" value="MFS"/>
    <property type="match status" value="1"/>
</dbReference>
<evidence type="ECO:0000256" key="3">
    <source>
        <dbReference type="ARBA" id="ARBA00023136"/>
    </source>
</evidence>
<feature type="transmembrane region" description="Helical" evidence="4">
    <location>
        <begin position="80"/>
        <end position="107"/>
    </location>
</feature>
<evidence type="ECO:0000313" key="7">
    <source>
        <dbReference type="Proteomes" id="UP000253562"/>
    </source>
</evidence>
<dbReference type="PROSITE" id="PS50850">
    <property type="entry name" value="MFS"/>
    <property type="match status" value="1"/>
</dbReference>